<evidence type="ECO:0000313" key="1">
    <source>
        <dbReference type="EMBL" id="KYG66023.1"/>
    </source>
</evidence>
<comment type="caution">
    <text evidence="1">The sequence shown here is derived from an EMBL/GenBank/DDBJ whole genome shotgun (WGS) entry which is preliminary data.</text>
</comment>
<evidence type="ECO:0008006" key="3">
    <source>
        <dbReference type="Google" id="ProtNLM"/>
    </source>
</evidence>
<organism evidence="1 2">
    <name type="scientific">Bdellovibrio bacteriovorus</name>
    <dbReference type="NCBI Taxonomy" id="959"/>
    <lineage>
        <taxon>Bacteria</taxon>
        <taxon>Pseudomonadati</taxon>
        <taxon>Bdellovibrionota</taxon>
        <taxon>Bdellovibrionia</taxon>
        <taxon>Bdellovibrionales</taxon>
        <taxon>Pseudobdellovibrionaceae</taxon>
        <taxon>Bdellovibrio</taxon>
    </lineage>
</organism>
<proteinExistence type="predicted"/>
<dbReference type="EMBL" id="LUKE01000001">
    <property type="protein sequence ID" value="KYG66023.1"/>
    <property type="molecule type" value="Genomic_DNA"/>
</dbReference>
<protein>
    <recommendedName>
        <fullName evidence="3">Lipoprotein</fullName>
    </recommendedName>
</protein>
<gene>
    <name evidence="1" type="ORF">AZI86_02850</name>
</gene>
<dbReference type="PROSITE" id="PS51257">
    <property type="entry name" value="PROKAR_LIPOPROTEIN"/>
    <property type="match status" value="1"/>
</dbReference>
<name>A0A150WNF2_BDEBC</name>
<dbReference type="AlphaFoldDB" id="A0A150WNF2"/>
<dbReference type="Proteomes" id="UP000075320">
    <property type="component" value="Unassembled WGS sequence"/>
</dbReference>
<evidence type="ECO:0000313" key="2">
    <source>
        <dbReference type="Proteomes" id="UP000075320"/>
    </source>
</evidence>
<dbReference type="RefSeq" id="WP_061833589.1">
    <property type="nucleotide sequence ID" value="NZ_LUKE01000001.1"/>
</dbReference>
<dbReference type="OrthoDB" id="9342520at2"/>
<accession>A0A150WNF2</accession>
<keyword evidence="2" id="KW-1185">Reference proteome</keyword>
<reference evidence="1 2" key="1">
    <citation type="submission" date="2016-03" db="EMBL/GenBank/DDBJ databases">
        <authorList>
            <person name="Ploux O."/>
        </authorList>
    </citation>
    <scope>NUCLEOTIDE SEQUENCE [LARGE SCALE GENOMIC DNA]</scope>
    <source>
        <strain evidence="1 2">R0</strain>
    </source>
</reference>
<sequence length="353" mass="38147">MKPLRKILILVLSLVITTSCDKPNVLTEYSKTDGDDALFYESRKMMDSGNWDGAITILTTTLSPTFRSQTKVKERLMHAYGGKCGINFFNLIQSLKNVSSSKMFEFALELYATQQTDITACDNSIATLRELGATANLRTNNQNVYAALLGLTRMAVALKTKFDTESSGLGDGNVDVTWNSCDASAAASHLTDADVNRISTGIGLIFENLTYLSDELTAGSAGSAFDSAKTLCEATLPVIGSPSSYDANPLWAGKTWDQLPITPVLPVTPKYSDFGLPAYFDEPLSCTNTLDSAVTENMRIIMRRLIASSDMGFGSCNISGITVDFTFDTSGMPPYPRPEGSIVSSCCPNLDPQ</sequence>